<evidence type="ECO:0000313" key="2">
    <source>
        <dbReference type="Proteomes" id="UP000523007"/>
    </source>
</evidence>
<dbReference type="RefSeq" id="WP_246437182.1">
    <property type="nucleotide sequence ID" value="NZ_JACHJT010000001.1"/>
</dbReference>
<evidence type="ECO:0008006" key="3">
    <source>
        <dbReference type="Google" id="ProtNLM"/>
    </source>
</evidence>
<reference evidence="1 2" key="1">
    <citation type="submission" date="2020-08" db="EMBL/GenBank/DDBJ databases">
        <title>Sequencing the genomes of 1000 actinobacteria strains.</title>
        <authorList>
            <person name="Klenk H.-P."/>
        </authorList>
    </citation>
    <scope>NUCLEOTIDE SEQUENCE [LARGE SCALE GENOMIC DNA]</scope>
    <source>
        <strain evidence="1 2">DSM 102030</strain>
    </source>
</reference>
<dbReference type="Proteomes" id="UP000523007">
    <property type="component" value="Unassembled WGS sequence"/>
</dbReference>
<gene>
    <name evidence="1" type="ORF">F4561_002165</name>
</gene>
<protein>
    <recommendedName>
        <fullName evidence="3">DUF3307 domain-containing protein</fullName>
    </recommendedName>
</protein>
<organism evidence="1 2">
    <name type="scientific">Lipingzhangella halophila</name>
    <dbReference type="NCBI Taxonomy" id="1783352"/>
    <lineage>
        <taxon>Bacteria</taxon>
        <taxon>Bacillati</taxon>
        <taxon>Actinomycetota</taxon>
        <taxon>Actinomycetes</taxon>
        <taxon>Streptosporangiales</taxon>
        <taxon>Nocardiopsidaceae</taxon>
        <taxon>Lipingzhangella</taxon>
    </lineage>
</organism>
<accession>A0A7W7RG45</accession>
<proteinExistence type="predicted"/>
<sequence>MSAARFAATLGTLTAAHHVGDFMAQTDHQSNRKPAASDRTVECSEAESWWCLAKHVGSYHAVQVGALIAADRVLGLGLSPRRMAAGVAVSAVTHAVIDRR</sequence>
<keyword evidence="2" id="KW-1185">Reference proteome</keyword>
<comment type="caution">
    <text evidence="1">The sequence shown here is derived from an EMBL/GenBank/DDBJ whole genome shotgun (WGS) entry which is preliminary data.</text>
</comment>
<evidence type="ECO:0000313" key="1">
    <source>
        <dbReference type="EMBL" id="MBB4931345.1"/>
    </source>
</evidence>
<name>A0A7W7RG45_9ACTN</name>
<dbReference type="EMBL" id="JACHJT010000001">
    <property type="protein sequence ID" value="MBB4931345.1"/>
    <property type="molecule type" value="Genomic_DNA"/>
</dbReference>
<dbReference type="AlphaFoldDB" id="A0A7W7RG45"/>